<dbReference type="GO" id="GO:0005777">
    <property type="term" value="C:peroxisome"/>
    <property type="evidence" value="ECO:0007669"/>
    <property type="project" value="TreeGrafter"/>
</dbReference>
<dbReference type="InterPro" id="IPR035892">
    <property type="entry name" value="C2_domain_sf"/>
</dbReference>
<dbReference type="InterPro" id="IPR000008">
    <property type="entry name" value="C2_dom"/>
</dbReference>
<dbReference type="PANTHER" id="PTHR21623:SF2">
    <property type="entry name" value="COILED-COIL DOMAIN-CONTAINING PROTEIN 33"/>
    <property type="match status" value="1"/>
</dbReference>
<dbReference type="Pfam" id="PF00168">
    <property type="entry name" value="C2"/>
    <property type="match status" value="1"/>
</dbReference>
<dbReference type="AlphaFoldDB" id="A0A8C3HA46"/>
<dbReference type="Gene3D" id="2.60.40.150">
    <property type="entry name" value="C2 domain"/>
    <property type="match status" value="1"/>
</dbReference>
<accession>A0A8C3HA46</accession>
<dbReference type="SMART" id="SM00239">
    <property type="entry name" value="C2"/>
    <property type="match status" value="1"/>
</dbReference>
<dbReference type="GeneTree" id="ENSGT00390000017366"/>
<dbReference type="InterPro" id="IPR039889">
    <property type="entry name" value="CCD33"/>
</dbReference>
<evidence type="ECO:0000259" key="1">
    <source>
        <dbReference type="PROSITE" id="PS50004"/>
    </source>
</evidence>
<reference evidence="2" key="1">
    <citation type="journal article" date="2015" name="Genome Biol. Evol.">
        <title>Physical Mapping and Refinement of the Painted Turtle Genome (Chrysemys picta) Inform Amniote Genome Evolution and Challenge Turtle-Bird Chromosomal Conservation.</title>
        <authorList>
            <person name="Badenhorst D."/>
            <person name="Hillier L.W."/>
            <person name="Literman R."/>
            <person name="Montiel E.E."/>
            <person name="Radhakrishnan S."/>
            <person name="Shen Y."/>
            <person name="Minx P."/>
            <person name="Janes D.E."/>
            <person name="Warren W.C."/>
            <person name="Edwards S.V."/>
            <person name="Valenzuela N."/>
        </authorList>
    </citation>
    <scope>NUCLEOTIDE SEQUENCE [LARGE SCALE GENOMIC DNA]</scope>
</reference>
<dbReference type="PANTHER" id="PTHR21623">
    <property type="entry name" value="SPERIOLIN-BINDING FACTOR"/>
    <property type="match status" value="1"/>
</dbReference>
<reference evidence="2" key="2">
    <citation type="submission" date="2025-08" db="UniProtKB">
        <authorList>
            <consortium name="Ensembl"/>
        </authorList>
    </citation>
    <scope>IDENTIFICATION</scope>
</reference>
<dbReference type="CDD" id="cd00030">
    <property type="entry name" value="C2"/>
    <property type="match status" value="1"/>
</dbReference>
<reference evidence="2" key="3">
    <citation type="submission" date="2025-09" db="UniProtKB">
        <authorList>
            <consortium name="Ensembl"/>
        </authorList>
    </citation>
    <scope>IDENTIFICATION</scope>
</reference>
<sequence>MDEAVQTSETNHWHLAHSGKESISVTLHGASNLPATQKGNVPWPYVTVKSSSDVEKKWEAQGVTHVSSEPTHSPTWEEKVTMEIDAEDAGHEAVILTVADKITKDVLVSYKIPVRYLRSFHHYHLRLVLPRKKDPLGTSLYATLVRKGSLIPRYVGMNYTGLEVFLQGMKNPLADPQGPIVAIARVVNNFNAYRKAMKMRPSASPAIDLTTITFPDPSMVAFDVLRVTNQGYPQVTQPGGPPEKPTWNSSFLFQGRDGATLFSDDTSLVIEYYPYKTMSETEAENKPKPLGYSVLPLTNRVYRSLVAESNRSGVRVDDVPIQGTNLRTTSGAVPTVQLCMQLIGSERSLSEVKASSLMKCVSTEDSI</sequence>
<dbReference type="Proteomes" id="UP000694380">
    <property type="component" value="Chromosome 10"/>
</dbReference>
<dbReference type="OMA" id="PELLLWH"/>
<dbReference type="Ensembl" id="ENSCPBT00000013723.1">
    <property type="protein sequence ID" value="ENSCPBP00000011458.1"/>
    <property type="gene ID" value="ENSCPBG00000008732.1"/>
</dbReference>
<feature type="domain" description="C2" evidence="1">
    <location>
        <begin position="1"/>
        <end position="127"/>
    </location>
</feature>
<keyword evidence="3" id="KW-1185">Reference proteome</keyword>
<dbReference type="SUPFAM" id="SSF49562">
    <property type="entry name" value="C2 domain (Calcium/lipid-binding domain, CaLB)"/>
    <property type="match status" value="1"/>
</dbReference>
<evidence type="ECO:0000313" key="3">
    <source>
        <dbReference type="Proteomes" id="UP000694380"/>
    </source>
</evidence>
<organism evidence="2 3">
    <name type="scientific">Chrysemys picta bellii</name>
    <name type="common">Western painted turtle</name>
    <name type="synonym">Emys bellii</name>
    <dbReference type="NCBI Taxonomy" id="8478"/>
    <lineage>
        <taxon>Eukaryota</taxon>
        <taxon>Metazoa</taxon>
        <taxon>Chordata</taxon>
        <taxon>Craniata</taxon>
        <taxon>Vertebrata</taxon>
        <taxon>Euteleostomi</taxon>
        <taxon>Archelosauria</taxon>
        <taxon>Testudinata</taxon>
        <taxon>Testudines</taxon>
        <taxon>Cryptodira</taxon>
        <taxon>Durocryptodira</taxon>
        <taxon>Testudinoidea</taxon>
        <taxon>Emydidae</taxon>
        <taxon>Chrysemys</taxon>
    </lineage>
</organism>
<proteinExistence type="predicted"/>
<dbReference type="PROSITE" id="PS50004">
    <property type="entry name" value="C2"/>
    <property type="match status" value="1"/>
</dbReference>
<evidence type="ECO:0000313" key="2">
    <source>
        <dbReference type="Ensembl" id="ENSCPBP00000011458.1"/>
    </source>
</evidence>
<name>A0A8C3HA46_CHRPI</name>
<protein>
    <recommendedName>
        <fullName evidence="1">C2 domain-containing protein</fullName>
    </recommendedName>
</protein>